<dbReference type="OrthoDB" id="329481at2"/>
<name>A6W0M8_MARMS</name>
<dbReference type="InterPro" id="IPR001647">
    <property type="entry name" value="HTH_TetR"/>
</dbReference>
<dbReference type="SUPFAM" id="SSF46689">
    <property type="entry name" value="Homeodomain-like"/>
    <property type="match status" value="1"/>
</dbReference>
<dbReference type="HOGENOM" id="CLU_069543_6_1_6"/>
<dbReference type="SUPFAM" id="SSF48498">
    <property type="entry name" value="Tetracyclin repressor-like, C-terminal domain"/>
    <property type="match status" value="1"/>
</dbReference>
<dbReference type="InterPro" id="IPR036271">
    <property type="entry name" value="Tet_transcr_reg_TetR-rel_C_sf"/>
</dbReference>
<sequence>MSVNDKKRGRPSRKQQLLNADSILAMAKKLMKRNGKAPSIRLLASELAVDPMAIYHYFASKNALLEALTTSLVSEIYLPQESTSWREDLKQLCVSYVELLMEYNGLLETILTMSSYGPAQVFNERYSKIIALLNLDHKTQEDGLGLLVDYLHGFAFAKSCCHDRRLLNVDRMEGALLLVFCSLESAKSNS</sequence>
<dbReference type="Pfam" id="PF00440">
    <property type="entry name" value="TetR_N"/>
    <property type="match status" value="1"/>
</dbReference>
<protein>
    <submittedName>
        <fullName evidence="4">Transcriptional regulator, TetR family</fullName>
    </submittedName>
</protein>
<proteinExistence type="predicted"/>
<dbReference type="KEGG" id="mmw:Mmwyl1_3353"/>
<dbReference type="Gene3D" id="1.10.357.10">
    <property type="entry name" value="Tetracycline Repressor, domain 2"/>
    <property type="match status" value="1"/>
</dbReference>
<dbReference type="PRINTS" id="PR00455">
    <property type="entry name" value="HTHTETR"/>
</dbReference>
<dbReference type="AlphaFoldDB" id="A6W0M8"/>
<evidence type="ECO:0000256" key="2">
    <source>
        <dbReference type="PROSITE-ProRule" id="PRU00335"/>
    </source>
</evidence>
<dbReference type="PROSITE" id="PS50977">
    <property type="entry name" value="HTH_TETR_2"/>
    <property type="match status" value="1"/>
</dbReference>
<gene>
    <name evidence="4" type="ordered locus">Mmwyl1_3353</name>
</gene>
<evidence type="ECO:0000259" key="3">
    <source>
        <dbReference type="PROSITE" id="PS50977"/>
    </source>
</evidence>
<evidence type="ECO:0000256" key="1">
    <source>
        <dbReference type="ARBA" id="ARBA00023125"/>
    </source>
</evidence>
<organism evidence="4">
    <name type="scientific">Marinomonas sp. (strain MWYL1)</name>
    <dbReference type="NCBI Taxonomy" id="400668"/>
    <lineage>
        <taxon>Bacteria</taxon>
        <taxon>Pseudomonadati</taxon>
        <taxon>Pseudomonadota</taxon>
        <taxon>Gammaproteobacteria</taxon>
        <taxon>Oceanospirillales</taxon>
        <taxon>Oceanospirillaceae</taxon>
        <taxon>Marinomonas</taxon>
    </lineage>
</organism>
<dbReference type="eggNOG" id="COG1309">
    <property type="taxonomic scope" value="Bacteria"/>
</dbReference>
<feature type="DNA-binding region" description="H-T-H motif" evidence="2">
    <location>
        <begin position="39"/>
        <end position="58"/>
    </location>
</feature>
<reference evidence="4" key="1">
    <citation type="submission" date="2007-06" db="EMBL/GenBank/DDBJ databases">
        <title>Complete sequence of Marinomonas sp. MWYL1.</title>
        <authorList>
            <consortium name="US DOE Joint Genome Institute"/>
            <person name="Copeland A."/>
            <person name="Lucas S."/>
            <person name="Lapidus A."/>
            <person name="Barry K."/>
            <person name="Glavina del Rio T."/>
            <person name="Dalin E."/>
            <person name="Tice H."/>
            <person name="Pitluck S."/>
            <person name="Kiss H."/>
            <person name="Brettin T."/>
            <person name="Bruce D."/>
            <person name="Detter J.C."/>
            <person name="Han C."/>
            <person name="Schmutz J."/>
            <person name="Larimer F."/>
            <person name="Land M."/>
            <person name="Hauser L."/>
            <person name="Kyrpides N."/>
            <person name="Kim E."/>
            <person name="Johnston A.W.B."/>
            <person name="Todd J.D."/>
            <person name="Rogers R."/>
            <person name="Wexler M."/>
            <person name="Bond P.L."/>
            <person name="Li Y."/>
            <person name="Richardson P."/>
        </authorList>
    </citation>
    <scope>NUCLEOTIDE SEQUENCE [LARGE SCALE GENOMIC DNA]</scope>
    <source>
        <strain evidence="4">MWYL1</strain>
    </source>
</reference>
<dbReference type="STRING" id="400668.Mmwyl1_3353"/>
<accession>A6W0M8</accession>
<dbReference type="EMBL" id="CP000749">
    <property type="protein sequence ID" value="ABR72257.1"/>
    <property type="molecule type" value="Genomic_DNA"/>
</dbReference>
<dbReference type="GO" id="GO:0003677">
    <property type="term" value="F:DNA binding"/>
    <property type="evidence" value="ECO:0007669"/>
    <property type="project" value="UniProtKB-UniRule"/>
</dbReference>
<evidence type="ECO:0000313" key="4">
    <source>
        <dbReference type="EMBL" id="ABR72257.1"/>
    </source>
</evidence>
<keyword evidence="1 2" id="KW-0238">DNA-binding</keyword>
<dbReference type="InterPro" id="IPR009057">
    <property type="entry name" value="Homeodomain-like_sf"/>
</dbReference>
<feature type="domain" description="HTH tetR-type" evidence="3">
    <location>
        <begin position="17"/>
        <end position="76"/>
    </location>
</feature>